<feature type="domain" description="Peptidase M56" evidence="2">
    <location>
        <begin position="3"/>
        <end position="320"/>
    </location>
</feature>
<feature type="transmembrane region" description="Helical" evidence="1">
    <location>
        <begin position="32"/>
        <end position="52"/>
    </location>
</feature>
<feature type="transmembrane region" description="Helical" evidence="1">
    <location>
        <begin position="6"/>
        <end position="25"/>
    </location>
</feature>
<dbReference type="CDD" id="cd07341">
    <property type="entry name" value="M56_BlaR1_MecR1_like"/>
    <property type="match status" value="1"/>
</dbReference>
<dbReference type="InterPro" id="IPR008756">
    <property type="entry name" value="Peptidase_M56"/>
</dbReference>
<dbReference type="EMBL" id="QSHM01000002">
    <property type="protein sequence ID" value="RHC14639.1"/>
    <property type="molecule type" value="Genomic_DNA"/>
</dbReference>
<dbReference type="Proteomes" id="UP000285844">
    <property type="component" value="Unassembled WGS sequence"/>
</dbReference>
<evidence type="ECO:0000259" key="2">
    <source>
        <dbReference type="Pfam" id="PF05569"/>
    </source>
</evidence>
<evidence type="ECO:0000313" key="4">
    <source>
        <dbReference type="Proteomes" id="UP000285844"/>
    </source>
</evidence>
<gene>
    <name evidence="3" type="ORF">DW858_02085</name>
</gene>
<dbReference type="Pfam" id="PF05569">
    <property type="entry name" value="Peptidase_M56"/>
    <property type="match status" value="1"/>
</dbReference>
<evidence type="ECO:0000256" key="1">
    <source>
        <dbReference type="SAM" id="Phobius"/>
    </source>
</evidence>
<dbReference type="AlphaFoldDB" id="A0A413YZZ7"/>
<protein>
    <recommendedName>
        <fullName evidence="2">Peptidase M56 domain-containing protein</fullName>
    </recommendedName>
</protein>
<comment type="caution">
    <text evidence="3">The sequence shown here is derived from an EMBL/GenBank/DDBJ whole genome shotgun (WGS) entry which is preliminary data.</text>
</comment>
<dbReference type="InterPro" id="IPR052173">
    <property type="entry name" value="Beta-lactam_resp_regulator"/>
</dbReference>
<organism evidence="3 4">
    <name type="scientific">Lachnospira eligens</name>
    <dbReference type="NCBI Taxonomy" id="39485"/>
    <lineage>
        <taxon>Bacteria</taxon>
        <taxon>Bacillati</taxon>
        <taxon>Bacillota</taxon>
        <taxon>Clostridia</taxon>
        <taxon>Lachnospirales</taxon>
        <taxon>Lachnospiraceae</taxon>
        <taxon>Lachnospira</taxon>
    </lineage>
</organism>
<feature type="transmembrane region" description="Helical" evidence="1">
    <location>
        <begin position="150"/>
        <end position="170"/>
    </location>
</feature>
<dbReference type="PANTHER" id="PTHR34978:SF3">
    <property type="entry name" value="SLR0241 PROTEIN"/>
    <property type="match status" value="1"/>
</dbReference>
<dbReference type="PANTHER" id="PTHR34978">
    <property type="entry name" value="POSSIBLE SENSOR-TRANSDUCER PROTEIN BLAR"/>
    <property type="match status" value="1"/>
</dbReference>
<keyword evidence="1" id="KW-1133">Transmembrane helix</keyword>
<accession>A0A413YZZ7</accession>
<dbReference type="RefSeq" id="WP_118009951.1">
    <property type="nucleotide sequence ID" value="NZ_QRNK01000014.1"/>
</dbReference>
<proteinExistence type="predicted"/>
<keyword evidence="1" id="KW-0472">Membrane</keyword>
<feature type="transmembrane region" description="Helical" evidence="1">
    <location>
        <begin position="236"/>
        <end position="256"/>
    </location>
</feature>
<name>A0A413YZZ7_9FIRM</name>
<feature type="transmembrane region" description="Helical" evidence="1">
    <location>
        <begin position="331"/>
        <end position="352"/>
    </location>
</feature>
<reference evidence="3 4" key="1">
    <citation type="submission" date="2018-08" db="EMBL/GenBank/DDBJ databases">
        <title>A genome reference for cultivated species of the human gut microbiota.</title>
        <authorList>
            <person name="Zou Y."/>
            <person name="Xue W."/>
            <person name="Luo G."/>
        </authorList>
    </citation>
    <scope>NUCLEOTIDE SEQUENCE [LARGE SCALE GENOMIC DNA]</scope>
    <source>
        <strain evidence="3 4">AM37-3BH</strain>
    </source>
</reference>
<evidence type="ECO:0000313" key="3">
    <source>
        <dbReference type="EMBL" id="RHC14639.1"/>
    </source>
</evidence>
<sequence length="542" mass="60291">MRKLINVVITSSIMIVVVMILRKFFGSRVKSGAICVLWALVAMRLLIPVQLFGNVVNVTDYLTKNVINLQSRDITTEVQEKSDSVSDSQIGDDLQAGSGAQSDGNLQAANNAQVDGNIQTGSSAMSDSNAQIGSYVRSDKNMQLVNYIRIIWLTGMVVMFAVVVVSNLIFTGRLMSSRKLAGKRDRINIYNTNAVDSACLYGVVHPAVYVNNNVGDNEFIISHELTHYRHRDNWWALVRMLCVCIYWFNPLVWVAAHFHKEDCELFCDEAVIRNCSASERQKYGEMLLNAAARHSGRLSDIYLLSGASSGYRELKKRIERIAGSRKTYKSAAFVLIMIVVAVTVLAFGGGSVKGSRKLSESGIEADIQKDNDKMQNYLVTEYRYDLTHDGVDDVVSMEVYGYAADISNVDEALKDTRKYVTVTVKDGITGQILYKKEVGNSHSQNGFVSIVSANGNYYIMDGIKGVWQGDGLERFTVYDFSSGTKNVVDECKVDYYASEESAERSANHGQSLVSQQEADEIYNGRIARWNDGVVVLIECMIY</sequence>
<keyword evidence="1" id="KW-0812">Transmembrane</keyword>